<protein>
    <recommendedName>
        <fullName evidence="5">Porin</fullName>
    </recommendedName>
</protein>
<dbReference type="InterPro" id="IPR011486">
    <property type="entry name" value="BBP2"/>
</dbReference>
<name>A0ABX7M3A7_9RHOO</name>
<evidence type="ECO:0000313" key="3">
    <source>
        <dbReference type="EMBL" id="QSI75648.1"/>
    </source>
</evidence>
<evidence type="ECO:0000313" key="4">
    <source>
        <dbReference type="Proteomes" id="UP000663570"/>
    </source>
</evidence>
<keyword evidence="4" id="KW-1185">Reference proteome</keyword>
<evidence type="ECO:0008006" key="5">
    <source>
        <dbReference type="Google" id="ProtNLM"/>
    </source>
</evidence>
<dbReference type="Pfam" id="PF07642">
    <property type="entry name" value="BBP2"/>
    <property type="match status" value="1"/>
</dbReference>
<dbReference type="Proteomes" id="UP000663570">
    <property type="component" value="Chromosome"/>
</dbReference>
<gene>
    <name evidence="3" type="ORF">JY500_14240</name>
</gene>
<feature type="signal peptide" evidence="2">
    <location>
        <begin position="1"/>
        <end position="22"/>
    </location>
</feature>
<keyword evidence="1" id="KW-0175">Coiled coil</keyword>
<evidence type="ECO:0000256" key="2">
    <source>
        <dbReference type="SAM" id="SignalP"/>
    </source>
</evidence>
<organism evidence="3 4">
    <name type="scientific">Niveibacterium microcysteis</name>
    <dbReference type="NCBI Taxonomy" id="2811415"/>
    <lineage>
        <taxon>Bacteria</taxon>
        <taxon>Pseudomonadati</taxon>
        <taxon>Pseudomonadota</taxon>
        <taxon>Betaproteobacteria</taxon>
        <taxon>Rhodocyclales</taxon>
        <taxon>Rhodocyclaceae</taxon>
        <taxon>Niveibacterium</taxon>
    </lineage>
</organism>
<dbReference type="InterPro" id="IPR023614">
    <property type="entry name" value="Porin_dom_sf"/>
</dbReference>
<dbReference type="SUPFAM" id="SSF56935">
    <property type="entry name" value="Porins"/>
    <property type="match status" value="1"/>
</dbReference>
<dbReference type="RefSeq" id="WP_206253434.1">
    <property type="nucleotide sequence ID" value="NZ_CP071060.1"/>
</dbReference>
<dbReference type="EMBL" id="CP071060">
    <property type="protein sequence ID" value="QSI75648.1"/>
    <property type="molecule type" value="Genomic_DNA"/>
</dbReference>
<keyword evidence="2" id="KW-0732">Signal</keyword>
<sequence>MMKKTALAVALAAAFASAPAFAQEDLRAEMRALREEVQRLRAELDAVKAAAPAARSAQVATPIAPAPASAQTAVASSSPTSPAGATVAAAAEPAESATRLFGYGEISFSRPQDAAQAQATVGRVVLGLGHQFNERTKIVTELEVENAVVSADDQGEVAIEQAYVEHQINDGLAVKAGLYLIPLGYLNESHEPPNYFGVKRNFVETAIIPTTWREIGIGLTGSTDFGLRWDAGVTTGFDLTKWDATDAEALESPLGAVHQEGQFAKAGNLALYGALNYNGQPGLNVGGGVFIGDVAQKQPDFASPDARLTLAEAHARWTPGNWDLSALYAIGSFSNVEQFNLTQVGNPYPVPKRFDGWYAQAGYKAWAQGDYALLPFVRYEQFNTARKYDDALAQFGYAAQPTEAVVTAGASFKLHPQVVLKADYQWFRENSSRDMFNLGIGFAY</sequence>
<evidence type="ECO:0000256" key="1">
    <source>
        <dbReference type="SAM" id="Coils"/>
    </source>
</evidence>
<dbReference type="Gene3D" id="2.40.160.10">
    <property type="entry name" value="Porin"/>
    <property type="match status" value="1"/>
</dbReference>
<feature type="coiled-coil region" evidence="1">
    <location>
        <begin position="23"/>
        <end position="50"/>
    </location>
</feature>
<feature type="chain" id="PRO_5045304711" description="Porin" evidence="2">
    <location>
        <begin position="23"/>
        <end position="444"/>
    </location>
</feature>
<reference evidence="3 4" key="1">
    <citation type="submission" date="2021-02" db="EMBL/GenBank/DDBJ databases">
        <title>Niveibacterium changnyeongensis HC41.</title>
        <authorList>
            <person name="Kang M."/>
        </authorList>
    </citation>
    <scope>NUCLEOTIDE SEQUENCE [LARGE SCALE GENOMIC DNA]</scope>
    <source>
        <strain evidence="3 4">HC41</strain>
    </source>
</reference>
<proteinExistence type="predicted"/>
<accession>A0ABX7M3A7</accession>